<dbReference type="InterPro" id="IPR013083">
    <property type="entry name" value="Znf_RING/FYVE/PHD"/>
</dbReference>
<evidence type="ECO:0000256" key="8">
    <source>
        <dbReference type="ARBA" id="ARBA00023204"/>
    </source>
</evidence>
<dbReference type="FunFam" id="3.40.50.10190:FF:000006">
    <property type="entry name" value="Breast cancer type 1 susceptibility protein homolog"/>
    <property type="match status" value="1"/>
</dbReference>
<keyword evidence="4" id="KW-0227">DNA damage</keyword>
<feature type="repeat" description="ANK" evidence="10">
    <location>
        <begin position="173"/>
        <end position="205"/>
    </location>
</feature>
<dbReference type="HOGENOM" id="CLU_021642_1_0_1"/>
<feature type="repeat" description="ANK" evidence="10">
    <location>
        <begin position="107"/>
        <end position="139"/>
    </location>
</feature>
<evidence type="ECO:0000256" key="1">
    <source>
        <dbReference type="ARBA" id="ARBA00004123"/>
    </source>
</evidence>
<feature type="domain" description="BRCT" evidence="11">
    <location>
        <begin position="233"/>
        <end position="328"/>
    </location>
</feature>
<feature type="repeat" description="ANK" evidence="10">
    <location>
        <begin position="140"/>
        <end position="172"/>
    </location>
</feature>
<dbReference type="Pfam" id="PF12796">
    <property type="entry name" value="Ank_2"/>
    <property type="match status" value="1"/>
</dbReference>
<dbReference type="eggNOG" id="KOG4362">
    <property type="taxonomic scope" value="Eukaryota"/>
</dbReference>
<evidence type="ECO:0000313" key="12">
    <source>
        <dbReference type="EnsemblMetazoa" id="SMAR013281-PA"/>
    </source>
</evidence>
<evidence type="ECO:0000256" key="7">
    <source>
        <dbReference type="ARBA" id="ARBA00023043"/>
    </source>
</evidence>
<keyword evidence="2" id="KW-0479">Metal-binding</keyword>
<dbReference type="PROSITE" id="PS50088">
    <property type="entry name" value="ANK_REPEAT"/>
    <property type="match status" value="3"/>
</dbReference>
<dbReference type="SMART" id="SM00292">
    <property type="entry name" value="BRCT"/>
    <property type="match status" value="2"/>
</dbReference>
<feature type="domain" description="BRCT" evidence="11">
    <location>
        <begin position="350"/>
        <end position="399"/>
    </location>
</feature>
<dbReference type="GO" id="GO:0008270">
    <property type="term" value="F:zinc ion binding"/>
    <property type="evidence" value="ECO:0007669"/>
    <property type="project" value="UniProtKB-KW"/>
</dbReference>
<dbReference type="Pfam" id="PF00533">
    <property type="entry name" value="BRCT"/>
    <property type="match status" value="1"/>
</dbReference>
<dbReference type="Proteomes" id="UP000014500">
    <property type="component" value="Unassembled WGS sequence"/>
</dbReference>
<evidence type="ECO:0000256" key="9">
    <source>
        <dbReference type="ARBA" id="ARBA00023242"/>
    </source>
</evidence>
<dbReference type="CDD" id="cd17734">
    <property type="entry name" value="BRCT_Bard1_rpt1"/>
    <property type="match status" value="1"/>
</dbReference>
<dbReference type="GO" id="GO:0070531">
    <property type="term" value="C:BRCA1-A complex"/>
    <property type="evidence" value="ECO:0007669"/>
    <property type="project" value="TreeGrafter"/>
</dbReference>
<name>T1JHF0_STRMM</name>
<dbReference type="InterPro" id="IPR017907">
    <property type="entry name" value="Znf_RING_CS"/>
</dbReference>
<reference evidence="12" key="2">
    <citation type="submission" date="2015-02" db="UniProtKB">
        <authorList>
            <consortium name="EnsemblMetazoa"/>
        </authorList>
    </citation>
    <scope>IDENTIFICATION</scope>
</reference>
<dbReference type="STRING" id="126957.T1JHF0"/>
<dbReference type="AlphaFoldDB" id="T1JHF0"/>
<evidence type="ECO:0000256" key="4">
    <source>
        <dbReference type="ARBA" id="ARBA00022763"/>
    </source>
</evidence>
<organism evidence="12 13">
    <name type="scientific">Strigamia maritima</name>
    <name type="common">European centipede</name>
    <name type="synonym">Geophilus maritimus</name>
    <dbReference type="NCBI Taxonomy" id="126957"/>
    <lineage>
        <taxon>Eukaryota</taxon>
        <taxon>Metazoa</taxon>
        <taxon>Ecdysozoa</taxon>
        <taxon>Arthropoda</taxon>
        <taxon>Myriapoda</taxon>
        <taxon>Chilopoda</taxon>
        <taxon>Pleurostigmophora</taxon>
        <taxon>Geophilomorpha</taxon>
        <taxon>Linotaeniidae</taxon>
        <taxon>Strigamia</taxon>
    </lineage>
</organism>
<dbReference type="OMA" id="CSHYIIY"/>
<dbReference type="GO" id="GO:0006281">
    <property type="term" value="P:DNA repair"/>
    <property type="evidence" value="ECO:0007669"/>
    <property type="project" value="UniProtKB-KW"/>
</dbReference>
<dbReference type="PROSITE" id="PS50172">
    <property type="entry name" value="BRCT"/>
    <property type="match status" value="2"/>
</dbReference>
<evidence type="ECO:0000256" key="3">
    <source>
        <dbReference type="ARBA" id="ARBA00022737"/>
    </source>
</evidence>
<proteinExistence type="predicted"/>
<dbReference type="InterPro" id="IPR036770">
    <property type="entry name" value="Ankyrin_rpt-contain_sf"/>
</dbReference>
<dbReference type="PhylomeDB" id="T1JHF0"/>
<dbReference type="EnsemblMetazoa" id="SMAR013281-RA">
    <property type="protein sequence ID" value="SMAR013281-PA"/>
    <property type="gene ID" value="SMAR013281"/>
</dbReference>
<keyword evidence="3" id="KW-0677">Repeat</keyword>
<keyword evidence="6" id="KW-0862">Zinc</keyword>
<evidence type="ECO:0000256" key="6">
    <source>
        <dbReference type="ARBA" id="ARBA00022833"/>
    </source>
</evidence>
<dbReference type="SUPFAM" id="SSF48403">
    <property type="entry name" value="Ankyrin repeat"/>
    <property type="match status" value="1"/>
</dbReference>
<dbReference type="PANTHER" id="PTHR24171">
    <property type="entry name" value="ANKYRIN REPEAT DOMAIN-CONTAINING PROTEIN 39-RELATED"/>
    <property type="match status" value="1"/>
</dbReference>
<comment type="subcellular location">
    <subcellularLocation>
        <location evidence="1">Nucleus</location>
    </subcellularLocation>
</comment>
<keyword evidence="7 10" id="KW-0040">ANK repeat</keyword>
<dbReference type="Gene3D" id="1.25.40.20">
    <property type="entry name" value="Ankyrin repeat-containing domain"/>
    <property type="match status" value="1"/>
</dbReference>
<evidence type="ECO:0000256" key="10">
    <source>
        <dbReference type="PROSITE-ProRule" id="PRU00023"/>
    </source>
</evidence>
<dbReference type="PRINTS" id="PR01415">
    <property type="entry name" value="ANKYRIN"/>
</dbReference>
<dbReference type="GO" id="GO:0085020">
    <property type="term" value="P:protein K6-linked ubiquitination"/>
    <property type="evidence" value="ECO:0007669"/>
    <property type="project" value="TreeGrafter"/>
</dbReference>
<dbReference type="InterPro" id="IPR001357">
    <property type="entry name" value="BRCT_dom"/>
</dbReference>
<dbReference type="SMART" id="SM00248">
    <property type="entry name" value="ANK"/>
    <property type="match status" value="4"/>
</dbReference>
<accession>T1JHF0</accession>
<dbReference type="Pfam" id="PF00023">
    <property type="entry name" value="Ank"/>
    <property type="match status" value="1"/>
</dbReference>
<keyword evidence="9" id="KW-0539">Nucleus</keyword>
<dbReference type="EMBL" id="JH431832">
    <property type="status" value="NOT_ANNOTATED_CDS"/>
    <property type="molecule type" value="Genomic_DNA"/>
</dbReference>
<dbReference type="PROSITE" id="PS50297">
    <property type="entry name" value="ANK_REP_REGION"/>
    <property type="match status" value="3"/>
</dbReference>
<dbReference type="GO" id="GO:0031436">
    <property type="term" value="C:BRCA1-BARD1 complex"/>
    <property type="evidence" value="ECO:0007669"/>
    <property type="project" value="TreeGrafter"/>
</dbReference>
<evidence type="ECO:0000256" key="5">
    <source>
        <dbReference type="ARBA" id="ARBA00022771"/>
    </source>
</evidence>
<dbReference type="Gene3D" id="3.40.50.10190">
    <property type="entry name" value="BRCT domain"/>
    <property type="match status" value="2"/>
</dbReference>
<dbReference type="PANTHER" id="PTHR24171:SF8">
    <property type="entry name" value="BRCA1-ASSOCIATED RING DOMAIN PROTEIN 1"/>
    <property type="match status" value="1"/>
</dbReference>
<dbReference type="SUPFAM" id="SSF52113">
    <property type="entry name" value="BRCT domain"/>
    <property type="match status" value="2"/>
</dbReference>
<reference evidence="13" key="1">
    <citation type="submission" date="2011-05" db="EMBL/GenBank/DDBJ databases">
        <authorList>
            <person name="Richards S.R."/>
            <person name="Qu J."/>
            <person name="Jiang H."/>
            <person name="Jhangiani S.N."/>
            <person name="Agravi P."/>
            <person name="Goodspeed R."/>
            <person name="Gross S."/>
            <person name="Mandapat C."/>
            <person name="Jackson L."/>
            <person name="Mathew T."/>
            <person name="Pu L."/>
            <person name="Thornton R."/>
            <person name="Saada N."/>
            <person name="Wilczek-Boney K.B."/>
            <person name="Lee S."/>
            <person name="Kovar C."/>
            <person name="Wu Y."/>
            <person name="Scherer S.E."/>
            <person name="Worley K.C."/>
            <person name="Muzny D.M."/>
            <person name="Gibbs R."/>
        </authorList>
    </citation>
    <scope>NUCLEOTIDE SEQUENCE</scope>
    <source>
        <strain evidence="13">Brora</strain>
    </source>
</reference>
<protein>
    <recommendedName>
        <fullName evidence="11">BRCT domain-containing protein</fullName>
    </recommendedName>
</protein>
<evidence type="ECO:0000313" key="13">
    <source>
        <dbReference type="Proteomes" id="UP000014500"/>
    </source>
</evidence>
<evidence type="ECO:0000256" key="2">
    <source>
        <dbReference type="ARBA" id="ARBA00022723"/>
    </source>
</evidence>
<sequence length="457" mass="50975">MISDSSTVVRPCFYGPCKHFFCGDCIDMLEECCSVCGTLLEGFVENERVNNIIQQLEELNKLYSNEDHQPLKSSTIAKDLPRDVKVSPAVDSSRIVCSIKSEKKNGKGETPLHVATNSGDFDKVNALIEHGANVNTKDNAGWTPLHEAGLRGFREIMILLLEKGAYIDEPAQNDFTALHDAVVNDCIDTVKILVFRGADIYARTDSGKTALDLAAKKPKILEILQKAISDPFGEMSLVKKKISFVTTGLNEEQNKEVIKCAKMLSAFVSPAIDKSTTHLIAKCNKESNCPRTMKYMHAVARGKWIVKLDWIYACMKAGKVIDERLYEVEGCGTHPNNYAPRKARQHAENKLTRLFDSCSFFFLGEFADPARNELTQLSEACGATVLKRTPTLSTAHTIAFSPFCGTIDESLTKCSHYIFFHKTEPVIKYDDAKLKTLHVKFLLNSISKFELKLENVD</sequence>
<evidence type="ECO:0000259" key="11">
    <source>
        <dbReference type="PROSITE" id="PS50172"/>
    </source>
</evidence>
<dbReference type="InterPro" id="IPR036420">
    <property type="entry name" value="BRCT_dom_sf"/>
</dbReference>
<dbReference type="GO" id="GO:0004842">
    <property type="term" value="F:ubiquitin-protein transferase activity"/>
    <property type="evidence" value="ECO:0007669"/>
    <property type="project" value="TreeGrafter"/>
</dbReference>
<dbReference type="InterPro" id="IPR002110">
    <property type="entry name" value="Ankyrin_rpt"/>
</dbReference>
<keyword evidence="13" id="KW-1185">Reference proteome</keyword>
<keyword evidence="8" id="KW-0234">DNA repair</keyword>
<dbReference type="Gene3D" id="3.30.40.10">
    <property type="entry name" value="Zinc/RING finger domain, C3HC4 (zinc finger)"/>
    <property type="match status" value="1"/>
</dbReference>
<keyword evidence="5" id="KW-0863">Zinc-finger</keyword>
<dbReference type="PROSITE" id="PS00518">
    <property type="entry name" value="ZF_RING_1"/>
    <property type="match status" value="1"/>
</dbReference>